<evidence type="ECO:0000313" key="3">
    <source>
        <dbReference type="Proteomes" id="UP001595965"/>
    </source>
</evidence>
<comment type="caution">
    <text evidence="2">The sequence shown here is derived from an EMBL/GenBank/DDBJ whole genome shotgun (WGS) entry which is preliminary data.</text>
</comment>
<dbReference type="EMBL" id="JBHSEN010000002">
    <property type="protein sequence ID" value="MFC4430800.1"/>
    <property type="molecule type" value="Genomic_DNA"/>
</dbReference>
<evidence type="ECO:0000256" key="1">
    <source>
        <dbReference type="SAM" id="MobiDB-lite"/>
    </source>
</evidence>
<evidence type="ECO:0000313" key="2">
    <source>
        <dbReference type="EMBL" id="MFC4430800.1"/>
    </source>
</evidence>
<feature type="region of interest" description="Disordered" evidence="1">
    <location>
        <begin position="14"/>
        <end position="65"/>
    </location>
</feature>
<keyword evidence="3" id="KW-1185">Reference proteome</keyword>
<dbReference type="InterPro" id="IPR038555">
    <property type="entry name" value="Zincin_1_sf"/>
</dbReference>
<gene>
    <name evidence="2" type="ORF">ACFO0K_14080</name>
</gene>
<dbReference type="RefSeq" id="WP_344225830.1">
    <property type="nucleotide sequence ID" value="NZ_BAAALH010000001.1"/>
</dbReference>
<dbReference type="CDD" id="cd12954">
    <property type="entry name" value="MMP_TTHA0227_like_1"/>
    <property type="match status" value="1"/>
</dbReference>
<feature type="compositionally biased region" description="Polar residues" evidence="1">
    <location>
        <begin position="27"/>
        <end position="38"/>
    </location>
</feature>
<protein>
    <submittedName>
        <fullName evidence="2">Metallopeptidase family protein</fullName>
    </submittedName>
</protein>
<proteinExistence type="predicted"/>
<sequence>MTSFEPVAVEYGVARGMGRNSGDARTPGTSGSASETVSRSPRRDRRGRGLRGPLMPPGLPGARSRNEAFSDHLAAAVARLAEVCGPAVEQARFRMTMVPEDLENRLELVRAWGTELVDDPTGSTRRDAQGTAVITIHRRPLEARCPAPSLLPDLVYGAVVEQWAELTGLAPEAVDPDFHW</sequence>
<dbReference type="Gene3D" id="3.30.2010.20">
    <property type="match status" value="1"/>
</dbReference>
<reference evidence="3" key="1">
    <citation type="journal article" date="2019" name="Int. J. Syst. Evol. Microbiol.">
        <title>The Global Catalogue of Microorganisms (GCM) 10K type strain sequencing project: providing services to taxonomists for standard genome sequencing and annotation.</title>
        <authorList>
            <consortium name="The Broad Institute Genomics Platform"/>
            <consortium name="The Broad Institute Genome Sequencing Center for Infectious Disease"/>
            <person name="Wu L."/>
            <person name="Ma J."/>
        </authorList>
    </citation>
    <scope>NUCLEOTIDE SEQUENCE [LARGE SCALE GENOMIC DNA]</scope>
    <source>
        <strain evidence="3">CGMCC 1.12125</strain>
    </source>
</reference>
<dbReference type="Proteomes" id="UP001595965">
    <property type="component" value="Unassembled WGS sequence"/>
</dbReference>
<dbReference type="SUPFAM" id="SSF55486">
    <property type="entry name" value="Metalloproteases ('zincins'), catalytic domain"/>
    <property type="match status" value="1"/>
</dbReference>
<accession>A0ABV8Y228</accession>
<name>A0ABV8Y228_9MICC</name>
<organism evidence="2 3">
    <name type="scientific">Citricoccus alkalitolerans</name>
    <dbReference type="NCBI Taxonomy" id="246603"/>
    <lineage>
        <taxon>Bacteria</taxon>
        <taxon>Bacillati</taxon>
        <taxon>Actinomycetota</taxon>
        <taxon>Actinomycetes</taxon>
        <taxon>Micrococcales</taxon>
        <taxon>Micrococcaceae</taxon>
        <taxon>Citricoccus</taxon>
    </lineage>
</organism>
<feature type="compositionally biased region" description="Basic residues" evidence="1">
    <location>
        <begin position="40"/>
        <end position="49"/>
    </location>
</feature>